<evidence type="ECO:0000256" key="3">
    <source>
        <dbReference type="ARBA" id="ARBA00023002"/>
    </source>
</evidence>
<keyword evidence="2" id="KW-0274">FAD</keyword>
<feature type="domain" description="FAD-binding" evidence="4">
    <location>
        <begin position="60"/>
        <end position="386"/>
    </location>
</feature>
<dbReference type="AlphaFoldDB" id="A0A284QLX7"/>
<proteinExistence type="predicted"/>
<organism evidence="5 6">
    <name type="scientific">Armillaria ostoyae</name>
    <name type="common">Armillaria root rot fungus</name>
    <dbReference type="NCBI Taxonomy" id="47428"/>
    <lineage>
        <taxon>Eukaryota</taxon>
        <taxon>Fungi</taxon>
        <taxon>Dikarya</taxon>
        <taxon>Basidiomycota</taxon>
        <taxon>Agaricomycotina</taxon>
        <taxon>Agaricomycetes</taxon>
        <taxon>Agaricomycetidae</taxon>
        <taxon>Agaricales</taxon>
        <taxon>Marasmiineae</taxon>
        <taxon>Physalacriaceae</taxon>
        <taxon>Armillaria</taxon>
    </lineage>
</organism>
<dbReference type="Proteomes" id="UP000219338">
    <property type="component" value="Unassembled WGS sequence"/>
</dbReference>
<evidence type="ECO:0000259" key="4">
    <source>
        <dbReference type="Pfam" id="PF01494"/>
    </source>
</evidence>
<sequence length="441" mass="48933">MTSHIVLGSGGGISGLCLAVLLCRDPNIQVDMYESASRFAEIGAVRPYVTWASALADALHHKGVMIWSRTWKIFESIGLAEDFSRIAHSPPDGSIGVGFDYRRSDQAEEGFRFRLVEMAYGCIRFHRAHFLDVLVNRLPPGVAHFGKRLAAYSEDSETETVTLSFVDGTTETCDLLVGCDGIKSTIRKQMFAEEGGHDPVFTGTIAYRGLIPVSALCSNGAAHRTVSTPMMYCGKNKHVVSYSISQGSIVNVVTLRSEPEREGSTYPDSTWVTECSRQELLDCYAGWEPEVIEMLQLIETPTRWALHHLRPLSHFVKRRVVLVGDAAHAMSPHQGAGAGQAIEGPLYFDAFVLAHLLKKSTSSTLHLACEAYQHVRLPLANRVLRGSYESGMMYEFASEFGDDYLRLGPAIEKQWAWIDETEPVEDLQRAVEYYESLLSDT</sequence>
<dbReference type="GO" id="GO:0071949">
    <property type="term" value="F:FAD binding"/>
    <property type="evidence" value="ECO:0007669"/>
    <property type="project" value="InterPro"/>
</dbReference>
<dbReference type="Gene3D" id="3.50.50.60">
    <property type="entry name" value="FAD/NAD(P)-binding domain"/>
    <property type="match status" value="1"/>
</dbReference>
<keyword evidence="6" id="KW-1185">Reference proteome</keyword>
<dbReference type="InterPro" id="IPR036188">
    <property type="entry name" value="FAD/NAD-bd_sf"/>
</dbReference>
<keyword evidence="3" id="KW-0560">Oxidoreductase</keyword>
<evidence type="ECO:0000256" key="1">
    <source>
        <dbReference type="ARBA" id="ARBA00022630"/>
    </source>
</evidence>
<dbReference type="SUPFAM" id="SSF54373">
    <property type="entry name" value="FAD-linked reductases, C-terminal domain"/>
    <property type="match status" value="1"/>
</dbReference>
<evidence type="ECO:0000313" key="6">
    <source>
        <dbReference type="Proteomes" id="UP000219338"/>
    </source>
</evidence>
<dbReference type="EMBL" id="FUEG01000001">
    <property type="protein sequence ID" value="SJK97464.1"/>
    <property type="molecule type" value="Genomic_DNA"/>
</dbReference>
<dbReference type="OrthoDB" id="417877at2759"/>
<evidence type="ECO:0000313" key="5">
    <source>
        <dbReference type="EMBL" id="SJK97464.1"/>
    </source>
</evidence>
<dbReference type="STRING" id="47428.A0A284QLX7"/>
<dbReference type="Pfam" id="PF01494">
    <property type="entry name" value="FAD_binding_3"/>
    <property type="match status" value="1"/>
</dbReference>
<dbReference type="PANTHER" id="PTHR46720">
    <property type="entry name" value="HYDROXYLASE, PUTATIVE (AFU_ORTHOLOGUE AFUA_3G01460)-RELATED"/>
    <property type="match status" value="1"/>
</dbReference>
<dbReference type="OMA" id="MYCGKSK"/>
<accession>A0A284QLX7</accession>
<dbReference type="PRINTS" id="PR00420">
    <property type="entry name" value="RNGMNOXGNASE"/>
</dbReference>
<reference evidence="6" key="1">
    <citation type="journal article" date="2017" name="Nat. Ecol. Evol.">
        <title>Genome expansion and lineage-specific genetic innovations in the forest pathogenic fungi Armillaria.</title>
        <authorList>
            <person name="Sipos G."/>
            <person name="Prasanna A.N."/>
            <person name="Walter M.C."/>
            <person name="O'Connor E."/>
            <person name="Balint B."/>
            <person name="Krizsan K."/>
            <person name="Kiss B."/>
            <person name="Hess J."/>
            <person name="Varga T."/>
            <person name="Slot J."/>
            <person name="Riley R."/>
            <person name="Boka B."/>
            <person name="Rigling D."/>
            <person name="Barry K."/>
            <person name="Lee J."/>
            <person name="Mihaltcheva S."/>
            <person name="LaButti K."/>
            <person name="Lipzen A."/>
            <person name="Waldron R."/>
            <person name="Moloney N.M."/>
            <person name="Sperisen C."/>
            <person name="Kredics L."/>
            <person name="Vagvoelgyi C."/>
            <person name="Patrignani A."/>
            <person name="Fitzpatrick D."/>
            <person name="Nagy I."/>
            <person name="Doyle S."/>
            <person name="Anderson J.B."/>
            <person name="Grigoriev I.V."/>
            <person name="Gueldener U."/>
            <person name="Muensterkoetter M."/>
            <person name="Nagy L.G."/>
        </authorList>
    </citation>
    <scope>NUCLEOTIDE SEQUENCE [LARGE SCALE GENOMIC DNA]</scope>
    <source>
        <strain evidence="6">C18/9</strain>
    </source>
</reference>
<name>A0A284QLX7_ARMOS</name>
<dbReference type="InterPro" id="IPR002938">
    <property type="entry name" value="FAD-bd"/>
</dbReference>
<protein>
    <recommendedName>
        <fullName evidence="4">FAD-binding domain-containing protein</fullName>
    </recommendedName>
</protein>
<dbReference type="GO" id="GO:0016491">
    <property type="term" value="F:oxidoreductase activity"/>
    <property type="evidence" value="ECO:0007669"/>
    <property type="project" value="UniProtKB-KW"/>
</dbReference>
<gene>
    <name evidence="5" type="ORF">ARMOST_00716</name>
</gene>
<dbReference type="SUPFAM" id="SSF51905">
    <property type="entry name" value="FAD/NAD(P)-binding domain"/>
    <property type="match status" value="1"/>
</dbReference>
<dbReference type="PANTHER" id="PTHR46720:SF3">
    <property type="entry name" value="FAD-BINDING DOMAIN-CONTAINING PROTEIN-RELATED"/>
    <property type="match status" value="1"/>
</dbReference>
<dbReference type="InterPro" id="IPR051104">
    <property type="entry name" value="FAD_monoxygenase"/>
</dbReference>
<keyword evidence="1" id="KW-0285">Flavoprotein</keyword>
<evidence type="ECO:0000256" key="2">
    <source>
        <dbReference type="ARBA" id="ARBA00022827"/>
    </source>
</evidence>
<dbReference type="GO" id="GO:0044550">
    <property type="term" value="P:secondary metabolite biosynthetic process"/>
    <property type="evidence" value="ECO:0007669"/>
    <property type="project" value="TreeGrafter"/>
</dbReference>